<accession>A0AA95JCC0</accession>
<dbReference type="Proteomes" id="UP001178662">
    <property type="component" value="Chromosome"/>
</dbReference>
<name>A0AA95JCC0_9BACL</name>
<dbReference type="InterPro" id="IPR041394">
    <property type="entry name" value="HEPN_Cthe2314"/>
</dbReference>
<evidence type="ECO:0000313" key="3">
    <source>
        <dbReference type="Proteomes" id="UP001178662"/>
    </source>
</evidence>
<dbReference type="EMBL" id="CP119317">
    <property type="protein sequence ID" value="WEK56378.1"/>
    <property type="molecule type" value="Genomic_DNA"/>
</dbReference>
<feature type="domain" description="Cthe-2314-like HEPN" evidence="1">
    <location>
        <begin position="49"/>
        <end position="226"/>
    </location>
</feature>
<gene>
    <name evidence="2" type="ORF">P0Y55_12625</name>
</gene>
<dbReference type="AlphaFoldDB" id="A0AA95JCC0"/>
<proteinExistence type="predicted"/>
<organism evidence="2 3">
    <name type="scientific">Candidatus Cohnella colombiensis</name>
    <dbReference type="NCBI Taxonomy" id="3121368"/>
    <lineage>
        <taxon>Bacteria</taxon>
        <taxon>Bacillati</taxon>
        <taxon>Bacillota</taxon>
        <taxon>Bacilli</taxon>
        <taxon>Bacillales</taxon>
        <taxon>Paenibacillaceae</taxon>
        <taxon>Cohnella</taxon>
    </lineage>
</organism>
<evidence type="ECO:0000259" key="1">
    <source>
        <dbReference type="Pfam" id="PF18730"/>
    </source>
</evidence>
<sequence>MLFGEQPREWSGSALETVQLMEKFIAMASKAAGRKVDEHSNQFQTYAIWAEGLLRSLDELEQSIYAAKRYATIIPKMEMNELSDEDLLNYNRHVYYDKNTYIRVFALLDKLGTFLNELLQLETERMKSRFSYFTVLRNMRMNRVHRELAEPLGELKEQHNPSLGRLRSRRNTEIHYMNAELQDDLKISLSRRGVERRVEDFTINMMDLDHAWSMVEQTLNHCFRYACRWLRARN</sequence>
<keyword evidence="3" id="KW-1185">Reference proteome</keyword>
<protein>
    <submittedName>
        <fullName evidence="2">Cthe_2314 family HEPN domain-containing protein</fullName>
    </submittedName>
</protein>
<evidence type="ECO:0000313" key="2">
    <source>
        <dbReference type="EMBL" id="WEK56378.1"/>
    </source>
</evidence>
<reference evidence="2" key="1">
    <citation type="submission" date="2023-03" db="EMBL/GenBank/DDBJ databases">
        <title>Andean soil-derived lignocellulolytic bacterial consortium as a source of novel taxa and putative plastic-active enzymes.</title>
        <authorList>
            <person name="Diaz-Garcia L."/>
            <person name="Chuvochina M."/>
            <person name="Feuerriegel G."/>
            <person name="Bunk B."/>
            <person name="Sproer C."/>
            <person name="Streit W.R."/>
            <person name="Rodriguez L.M."/>
            <person name="Overmann J."/>
            <person name="Jimenez D.J."/>
        </authorList>
    </citation>
    <scope>NUCLEOTIDE SEQUENCE</scope>
    <source>
        <strain evidence="2">MAG 2441</strain>
    </source>
</reference>
<dbReference type="Pfam" id="PF18730">
    <property type="entry name" value="HEPN_Cthe2314"/>
    <property type="match status" value="1"/>
</dbReference>